<gene>
    <name evidence="1" type="ORF">EDLMLJLI_00018</name>
</gene>
<name>A0A7G9YSP1_9EURY</name>
<dbReference type="InterPro" id="IPR011749">
    <property type="entry name" value="CHP02243"/>
</dbReference>
<proteinExistence type="predicted"/>
<organism evidence="1">
    <name type="scientific">Candidatus Methanophagaceae archaeon ANME-1 ERB6</name>
    <dbReference type="NCBI Taxonomy" id="2759912"/>
    <lineage>
        <taxon>Archaea</taxon>
        <taxon>Methanobacteriati</taxon>
        <taxon>Methanobacteriota</taxon>
        <taxon>Stenosarchaea group</taxon>
        <taxon>Methanomicrobia</taxon>
        <taxon>Candidatus Methanophagales</taxon>
        <taxon>Candidatus Methanophagaceae</taxon>
    </lineage>
</organism>
<protein>
    <submittedName>
        <fullName evidence="1">Uncharacterized protein</fullName>
    </submittedName>
</protein>
<reference evidence="1" key="1">
    <citation type="submission" date="2020-06" db="EMBL/GenBank/DDBJ databases">
        <title>Unique genomic features of the anaerobic methanotrophic archaea.</title>
        <authorList>
            <person name="Chadwick G.L."/>
            <person name="Skennerton C.T."/>
            <person name="Laso-Perez R."/>
            <person name="Leu A.O."/>
            <person name="Speth D.R."/>
            <person name="Yu H."/>
            <person name="Morgan-Lang C."/>
            <person name="Hatzenpichler R."/>
            <person name="Goudeau D."/>
            <person name="Malmstrom R."/>
            <person name="Brazelton W.J."/>
            <person name="Woyke T."/>
            <person name="Hallam S.J."/>
            <person name="Tyson G.W."/>
            <person name="Wegener G."/>
            <person name="Boetius A."/>
            <person name="Orphan V."/>
        </authorList>
    </citation>
    <scope>NUCLEOTIDE SEQUENCE</scope>
</reference>
<evidence type="ECO:0000313" key="1">
    <source>
        <dbReference type="EMBL" id="QNO51025.1"/>
    </source>
</evidence>
<dbReference type="NCBIfam" id="TIGR02243">
    <property type="entry name" value="putative baseplate assembly protein"/>
    <property type="match status" value="1"/>
</dbReference>
<sequence>MSLPKENLDDKTFDELVKEAVSHIPVYTPDWTDYNVHDPGITLIELFAWLAEMQIYRLNRISDSSYRKFLTLMGIPKLKPARAAEVDVSFSLRNQQPTTVKAGTQVAAKGPVSGTDMIFETEQDIEVVPTNLQQILSWREGEFIDDTEANENENVFYYAFGKWPRTGDRLYLGFDRSLGDEETTLAFYLYEEEALEEKHEVLPSSTLSWEYCKGGDWRKAESWVRLDAAKKEIGDETLHLSKSGKVRIKVTGAMERVRLKESNLFWLRSTILEAGYEIPPKIDNILLNTVSAIQSRTLKNCTFSGSGLPDLYLDLEHTPVIENTLSVKLRVKEDIGTEWREVEDFDASKPGDMHYTEDLATGRVSFGDGINGKIPPKGEDNITISYRSGGGVRGNVGPHAIDTVLDIVTEDVTVDNMKTAVGGEDAENLEAALIRARKDLRTVNRAVTSADYEYLAMNTPGLKVARAKAIPRYHPSQDTEVPRIVTVIVVPDSPYAKPMPSTNFLKTVYRHLDKHRLVTTELFLIPPEYIEVSVGATVILKPKYRKETVEENVRTELETFLHPIRGGIDRNGWTFGRPVYISELYEVIDGVKGVDYVETVTLKKNGKKHAGDIHIPAHGLVYSRTHIIEAKEEKEDFYG</sequence>
<accession>A0A7G9YSP1</accession>
<dbReference type="EMBL" id="MT631458">
    <property type="protein sequence ID" value="QNO51025.1"/>
    <property type="molecule type" value="Genomic_DNA"/>
</dbReference>
<dbReference type="AlphaFoldDB" id="A0A7G9YSP1"/>